<dbReference type="SUPFAM" id="SSF51735">
    <property type="entry name" value="NAD(P)-binding Rossmann-fold domains"/>
    <property type="match status" value="1"/>
</dbReference>
<dbReference type="InterPro" id="IPR015814">
    <property type="entry name" value="Pgluconate_DH_NAD-bd_C"/>
</dbReference>
<dbReference type="AlphaFoldDB" id="A0A0D2PLJ2"/>
<evidence type="ECO:0000259" key="2">
    <source>
        <dbReference type="Pfam" id="PF09130"/>
    </source>
</evidence>
<dbReference type="OMA" id="YAGINKG"/>
<dbReference type="EMBL" id="KN817564">
    <property type="protein sequence ID" value="KJA20785.1"/>
    <property type="molecule type" value="Genomic_DNA"/>
</dbReference>
<dbReference type="SUPFAM" id="SSF48179">
    <property type="entry name" value="6-phosphogluconate dehydrogenase C-terminal domain-like"/>
    <property type="match status" value="1"/>
</dbReference>
<dbReference type="Gene3D" id="3.40.50.720">
    <property type="entry name" value="NAD(P)-binding Rossmann-like Domain"/>
    <property type="match status" value="1"/>
</dbReference>
<organism evidence="3 4">
    <name type="scientific">Hypholoma sublateritium (strain FD-334 SS-4)</name>
    <dbReference type="NCBI Taxonomy" id="945553"/>
    <lineage>
        <taxon>Eukaryota</taxon>
        <taxon>Fungi</taxon>
        <taxon>Dikarya</taxon>
        <taxon>Basidiomycota</taxon>
        <taxon>Agaricomycotina</taxon>
        <taxon>Agaricomycetes</taxon>
        <taxon>Agaricomycetidae</taxon>
        <taxon>Agaricales</taxon>
        <taxon>Agaricineae</taxon>
        <taxon>Strophariaceae</taxon>
        <taxon>Hypholoma</taxon>
    </lineage>
</organism>
<dbReference type="InterPro" id="IPR013328">
    <property type="entry name" value="6PGD_dom2"/>
</dbReference>
<evidence type="ECO:0000259" key="1">
    <source>
        <dbReference type="Pfam" id="PF03446"/>
    </source>
</evidence>
<dbReference type="Pfam" id="PF03446">
    <property type="entry name" value="NAD_binding_2"/>
    <property type="match status" value="1"/>
</dbReference>
<protein>
    <recommendedName>
        <fullName evidence="5">Phosphogluconate dehydrogenase NAD-binding putative C-terminal domain-containing protein</fullName>
    </recommendedName>
</protein>
<feature type="domain" description="Phosphogluconate dehydrogenase NAD-binding putative C-terminal" evidence="2">
    <location>
        <begin position="205"/>
        <end position="272"/>
    </location>
</feature>
<dbReference type="InterPro" id="IPR006115">
    <property type="entry name" value="6PGDH_NADP-bd"/>
</dbReference>
<dbReference type="InterPro" id="IPR008927">
    <property type="entry name" value="6-PGluconate_DH-like_C_sf"/>
</dbReference>
<sequence length="296" mass="31167">MPHIIAVIAAGAMGANVGRKLVEAGNLVLTNLEGRSNATRERAKEAGMVDASWGDIVQKADIVLSIIPPRDAVSFAERLLHEHDAVDRLGKAPLVFADCNAVNVVTIQVIAALFTNSTIKFIDGCIIGGPPSGTYVPTFYGSTDPGNEGALELFESTIGTSGIRVRLLNGEDSRIGNASALKMSYAGISKGLTGLFTTIILAAHANSAATSEALLEELRYSQPDLLQRITRAVPAMIPKAYRWVGEMEEIAGFVGGGEGNIYHGMAEIYGRVERSVAAGGGDVDVLQAFVEAAKQV</sequence>
<dbReference type="OrthoDB" id="9988102at2759"/>
<dbReference type="GO" id="GO:0050661">
    <property type="term" value="F:NADP binding"/>
    <property type="evidence" value="ECO:0007669"/>
    <property type="project" value="InterPro"/>
</dbReference>
<dbReference type="Gene3D" id="1.10.1040.10">
    <property type="entry name" value="N-(1-d-carboxylethyl)-l-norvaline Dehydrogenase, domain 2"/>
    <property type="match status" value="1"/>
</dbReference>
<feature type="domain" description="6-phosphogluconate dehydrogenase NADP-binding" evidence="1">
    <location>
        <begin position="5"/>
        <end position="131"/>
    </location>
</feature>
<dbReference type="InterPro" id="IPR036291">
    <property type="entry name" value="NAD(P)-bd_dom_sf"/>
</dbReference>
<evidence type="ECO:0000313" key="3">
    <source>
        <dbReference type="EMBL" id="KJA20785.1"/>
    </source>
</evidence>
<dbReference type="Proteomes" id="UP000054270">
    <property type="component" value="Unassembled WGS sequence"/>
</dbReference>
<evidence type="ECO:0000313" key="4">
    <source>
        <dbReference type="Proteomes" id="UP000054270"/>
    </source>
</evidence>
<dbReference type="STRING" id="945553.A0A0D2PLJ2"/>
<proteinExistence type="predicted"/>
<accession>A0A0D2PLJ2</accession>
<keyword evidence="4" id="KW-1185">Reference proteome</keyword>
<dbReference type="Pfam" id="PF09130">
    <property type="entry name" value="DUF1932"/>
    <property type="match status" value="1"/>
</dbReference>
<reference evidence="4" key="1">
    <citation type="submission" date="2014-04" db="EMBL/GenBank/DDBJ databases">
        <title>Evolutionary Origins and Diversification of the Mycorrhizal Mutualists.</title>
        <authorList>
            <consortium name="DOE Joint Genome Institute"/>
            <consortium name="Mycorrhizal Genomics Consortium"/>
            <person name="Kohler A."/>
            <person name="Kuo A."/>
            <person name="Nagy L.G."/>
            <person name="Floudas D."/>
            <person name="Copeland A."/>
            <person name="Barry K.W."/>
            <person name="Cichocki N."/>
            <person name="Veneault-Fourrey C."/>
            <person name="LaButti K."/>
            <person name="Lindquist E.A."/>
            <person name="Lipzen A."/>
            <person name="Lundell T."/>
            <person name="Morin E."/>
            <person name="Murat C."/>
            <person name="Riley R."/>
            <person name="Ohm R."/>
            <person name="Sun H."/>
            <person name="Tunlid A."/>
            <person name="Henrissat B."/>
            <person name="Grigoriev I.V."/>
            <person name="Hibbett D.S."/>
            <person name="Martin F."/>
        </authorList>
    </citation>
    <scope>NUCLEOTIDE SEQUENCE [LARGE SCALE GENOMIC DNA]</scope>
    <source>
        <strain evidence="4">FD-334 SS-4</strain>
    </source>
</reference>
<name>A0A0D2PLJ2_HYPSF</name>
<evidence type="ECO:0008006" key="5">
    <source>
        <dbReference type="Google" id="ProtNLM"/>
    </source>
</evidence>
<gene>
    <name evidence="3" type="ORF">HYPSUDRAFT_68323</name>
</gene>